<protein>
    <submittedName>
        <fullName evidence="1">Uncharacterized protein</fullName>
    </submittedName>
</protein>
<reference evidence="2" key="1">
    <citation type="submission" date="2016-10" db="EMBL/GenBank/DDBJ databases">
        <authorList>
            <person name="Varghese N."/>
            <person name="Submissions S."/>
        </authorList>
    </citation>
    <scope>NUCLEOTIDE SEQUENCE [LARGE SCALE GENOMIC DNA]</scope>
    <source>
        <strain evidence="2">CGMCC 1.12402</strain>
    </source>
</reference>
<name>A0A1I0N8Z8_9BACT</name>
<dbReference type="Proteomes" id="UP000199437">
    <property type="component" value="Unassembled WGS sequence"/>
</dbReference>
<organism evidence="1 2">
    <name type="scientific">Roseivirga pacifica</name>
    <dbReference type="NCBI Taxonomy" id="1267423"/>
    <lineage>
        <taxon>Bacteria</taxon>
        <taxon>Pseudomonadati</taxon>
        <taxon>Bacteroidota</taxon>
        <taxon>Cytophagia</taxon>
        <taxon>Cytophagales</taxon>
        <taxon>Roseivirgaceae</taxon>
        <taxon>Roseivirga</taxon>
    </lineage>
</organism>
<keyword evidence="2" id="KW-1185">Reference proteome</keyword>
<dbReference type="AlphaFoldDB" id="A0A1I0N8Z8"/>
<gene>
    <name evidence="1" type="ORF">SAMN05216290_1017</name>
</gene>
<dbReference type="STRING" id="1267423.SAMN05216290_1017"/>
<dbReference type="EMBL" id="FOIR01000001">
    <property type="protein sequence ID" value="SEV97653.1"/>
    <property type="molecule type" value="Genomic_DNA"/>
</dbReference>
<proteinExistence type="predicted"/>
<evidence type="ECO:0000313" key="1">
    <source>
        <dbReference type="EMBL" id="SEV97653.1"/>
    </source>
</evidence>
<accession>A0A1I0N8Z8</accession>
<sequence>MRLIPSKMVIKIHLGERFQAFAYTIDNIFMVF</sequence>
<evidence type="ECO:0000313" key="2">
    <source>
        <dbReference type="Proteomes" id="UP000199437"/>
    </source>
</evidence>